<dbReference type="Pfam" id="PF14528">
    <property type="entry name" value="LAGLIDADG_3"/>
    <property type="match status" value="2"/>
</dbReference>
<dbReference type="InterPro" id="IPR004860">
    <property type="entry name" value="LAGLIDADG_dom"/>
</dbReference>
<dbReference type="SUPFAM" id="SSF55608">
    <property type="entry name" value="Homing endonucleases"/>
    <property type="match status" value="2"/>
</dbReference>
<dbReference type="EMBL" id="PEXT01000018">
    <property type="protein sequence ID" value="PIS43500.1"/>
    <property type="molecule type" value="Genomic_DNA"/>
</dbReference>
<dbReference type="Proteomes" id="UP000228687">
    <property type="component" value="Unassembled WGS sequence"/>
</dbReference>
<reference evidence="3" key="1">
    <citation type="submission" date="2017-09" db="EMBL/GenBank/DDBJ databases">
        <title>Depth-based differentiation of microbial function through sediment-hosted aquifers and enrichment of novel symbionts in the deep terrestrial subsurface.</title>
        <authorList>
            <person name="Probst A.J."/>
            <person name="Ladd B."/>
            <person name="Jarett J.K."/>
            <person name="Geller-Mcgrath D.E."/>
            <person name="Sieber C.M.K."/>
            <person name="Emerson J.B."/>
            <person name="Anantharaman K."/>
            <person name="Thomas B.C."/>
            <person name="Malmstrom R."/>
            <person name="Stieglmeier M."/>
            <person name="Klingl A."/>
            <person name="Woyke T."/>
            <person name="Ryan C.M."/>
            <person name="Banfield J.F."/>
        </authorList>
    </citation>
    <scope>NUCLEOTIDE SEQUENCE [LARGE SCALE GENOMIC DNA]</scope>
</reference>
<proteinExistence type="predicted"/>
<name>A0A2H0YYD7_9BACT</name>
<sequence>MRCHEVYLLISMPMHRAINKNFFKKWTSEMAYIVGFFAADGYMSFNKRGAHFWNIQITDRDILEGIKKAVQSEHKISVRNRRKTNEQTMYRLQIGSKEMCNDLLKLGFTPNKTKSLTVPHVPRKYFAHFVRGYFDGDGNVWLGYVHKDRKSRLFTIRTVFTSCSYEFLDAIREQLESFNIHKGVLSKGKGNYYRLTYSVNNSLKLGDFMYNHKIPVPEGLFLEKKRKRFREFVKLRS</sequence>
<dbReference type="Gene3D" id="3.10.28.10">
    <property type="entry name" value="Homing endonucleases"/>
    <property type="match status" value="1"/>
</dbReference>
<feature type="domain" description="DOD-type homing endonuclease" evidence="1">
    <location>
        <begin position="33"/>
        <end position="180"/>
    </location>
</feature>
<dbReference type="InterPro" id="IPR004042">
    <property type="entry name" value="Intein_endonuc_central"/>
</dbReference>
<organism evidence="2 3">
    <name type="scientific">Candidatus Kaiserbacteria bacterium CG08_land_8_20_14_0_20_50_21</name>
    <dbReference type="NCBI Taxonomy" id="1974604"/>
    <lineage>
        <taxon>Bacteria</taxon>
        <taxon>Candidatus Kaiseribacteriota</taxon>
    </lineage>
</organism>
<comment type="caution">
    <text evidence="2">The sequence shown here is derived from an EMBL/GenBank/DDBJ whole genome shotgun (WGS) entry which is preliminary data.</text>
</comment>
<evidence type="ECO:0000313" key="3">
    <source>
        <dbReference type="Proteomes" id="UP000228687"/>
    </source>
</evidence>
<dbReference type="AlphaFoldDB" id="A0A2H0YYD7"/>
<evidence type="ECO:0000313" key="2">
    <source>
        <dbReference type="EMBL" id="PIS43500.1"/>
    </source>
</evidence>
<evidence type="ECO:0000259" key="1">
    <source>
        <dbReference type="PROSITE" id="PS50819"/>
    </source>
</evidence>
<dbReference type="GO" id="GO:0004519">
    <property type="term" value="F:endonuclease activity"/>
    <property type="evidence" value="ECO:0007669"/>
    <property type="project" value="InterPro"/>
</dbReference>
<dbReference type="InterPro" id="IPR027434">
    <property type="entry name" value="Homing_endonucl"/>
</dbReference>
<accession>A0A2H0YYD7</accession>
<protein>
    <recommendedName>
        <fullName evidence="1">DOD-type homing endonuclease domain-containing protein</fullName>
    </recommendedName>
</protein>
<gene>
    <name evidence="2" type="ORF">COT23_00965</name>
</gene>
<dbReference type="PROSITE" id="PS50819">
    <property type="entry name" value="INTEIN_ENDONUCLEASE"/>
    <property type="match status" value="1"/>
</dbReference>